<evidence type="ECO:0000313" key="1">
    <source>
        <dbReference type="EMBL" id="RNA03989.1"/>
    </source>
</evidence>
<proteinExistence type="predicted"/>
<dbReference type="AlphaFoldDB" id="A0A3M7PYP3"/>
<gene>
    <name evidence="1" type="ORF">BpHYR1_017016</name>
</gene>
<evidence type="ECO:0000313" key="2">
    <source>
        <dbReference type="Proteomes" id="UP000276133"/>
    </source>
</evidence>
<sequence length="91" mass="10367">MQHIFRDIKISLELANKSLAAQFCFKFKTFEIKKAFCGKVVYTILNKEISLSYTLTLISDNCSKLVIKEGNSLLEIISNFSSPSITWLKTL</sequence>
<organism evidence="1 2">
    <name type="scientific">Brachionus plicatilis</name>
    <name type="common">Marine rotifer</name>
    <name type="synonym">Brachionus muelleri</name>
    <dbReference type="NCBI Taxonomy" id="10195"/>
    <lineage>
        <taxon>Eukaryota</taxon>
        <taxon>Metazoa</taxon>
        <taxon>Spiralia</taxon>
        <taxon>Gnathifera</taxon>
        <taxon>Rotifera</taxon>
        <taxon>Eurotatoria</taxon>
        <taxon>Monogononta</taxon>
        <taxon>Pseudotrocha</taxon>
        <taxon>Ploima</taxon>
        <taxon>Brachionidae</taxon>
        <taxon>Brachionus</taxon>
    </lineage>
</organism>
<comment type="caution">
    <text evidence="1">The sequence shown here is derived from an EMBL/GenBank/DDBJ whole genome shotgun (WGS) entry which is preliminary data.</text>
</comment>
<dbReference type="EMBL" id="REGN01008276">
    <property type="protein sequence ID" value="RNA03989.1"/>
    <property type="molecule type" value="Genomic_DNA"/>
</dbReference>
<name>A0A3M7PYP3_BRAPC</name>
<keyword evidence="2" id="KW-1185">Reference proteome</keyword>
<dbReference type="Proteomes" id="UP000276133">
    <property type="component" value="Unassembled WGS sequence"/>
</dbReference>
<protein>
    <submittedName>
        <fullName evidence="1">Uncharacterized protein</fullName>
    </submittedName>
</protein>
<accession>A0A3M7PYP3</accession>
<reference evidence="1 2" key="1">
    <citation type="journal article" date="2018" name="Sci. Rep.">
        <title>Genomic signatures of local adaptation to the degree of environmental predictability in rotifers.</title>
        <authorList>
            <person name="Franch-Gras L."/>
            <person name="Hahn C."/>
            <person name="Garcia-Roger E.M."/>
            <person name="Carmona M.J."/>
            <person name="Serra M."/>
            <person name="Gomez A."/>
        </authorList>
    </citation>
    <scope>NUCLEOTIDE SEQUENCE [LARGE SCALE GENOMIC DNA]</scope>
    <source>
        <strain evidence="1">HYR1</strain>
    </source>
</reference>